<dbReference type="KEGG" id="pcx:LPB68_07195"/>
<comment type="caution">
    <text evidence="4">The sequence shown here is derived from an EMBL/GenBank/DDBJ whole genome shotgun (WGS) entry which is preliminary data.</text>
</comment>
<dbReference type="GO" id="GO:0008270">
    <property type="term" value="F:zinc ion binding"/>
    <property type="evidence" value="ECO:0007669"/>
    <property type="project" value="UniProtKB-KW"/>
</dbReference>
<name>A0A167GUK1_9BACL</name>
<reference evidence="4 5" key="1">
    <citation type="submission" date="2016-02" db="EMBL/GenBank/DDBJ databases">
        <title>Paenibacillus sp. LPB0068, isolated from Crassostrea gigas.</title>
        <authorList>
            <person name="Shin S.-K."/>
            <person name="Yi H."/>
        </authorList>
    </citation>
    <scope>NUCLEOTIDE SEQUENCE [LARGE SCALE GENOMIC DNA]</scope>
    <source>
        <strain evidence="4 5">LPB0068</strain>
    </source>
</reference>
<dbReference type="PANTHER" id="PTHR24104:SF25">
    <property type="entry name" value="PROTEIN LIN-41"/>
    <property type="match status" value="1"/>
</dbReference>
<dbReference type="PROSITE" id="PS51125">
    <property type="entry name" value="NHL"/>
    <property type="match status" value="2"/>
</dbReference>
<keyword evidence="5" id="KW-1185">Reference proteome</keyword>
<accession>A0A167GUK1</accession>
<dbReference type="AlphaFoldDB" id="A0A167GUK1"/>
<sequence>MIAVVSLIVFSPKTTSAASAPYESYNYNYWEEAVPSPAPYVPIRSISGTDLGIGDFVEPSDMYVADSGVVYILDSGNHRIVCLDAKLNVIRIIDSFEVEGVKNVFNNPSGIFANNEGNIYIADTDNQRIVVLSPDGDYINIIKEPKSDILPDDFTFVPLKLTVDKANRVYVVSRGVFEGIVQFDDKGKFIGYVGTNKIERNVVDYFWRLVSTKAQKQQMELFIPTEFSNVDIDYKGFVYATNIDPDSKEPIKRLNPSGEDVLKRIGYFDVMGDIRYSIFGGNAGPSKFIDIKVREGGMYSALDSLRGRIFTYDDEGNLLYIFGAKGTQLGTFKTPVAIEFLNETLVVLDRGKSNIILYEPTLFGSSVNEAVRHHYEGEDSEAVNSWKQVLQLNSNYDIAYIGIGKSLVMEKKNEEALEYFEAGMDRKHYSVAYKRHRREVMKDVLGPFLSLLMVLILGIVIYKLWKKRKTRRAERREAGFH</sequence>
<feature type="repeat" description="NHL" evidence="2">
    <location>
        <begin position="105"/>
        <end position="135"/>
    </location>
</feature>
<feature type="transmembrane region" description="Helical" evidence="3">
    <location>
        <begin position="444"/>
        <end position="465"/>
    </location>
</feature>
<evidence type="ECO:0000256" key="2">
    <source>
        <dbReference type="PROSITE-ProRule" id="PRU00504"/>
    </source>
</evidence>
<keyword evidence="3" id="KW-0812">Transmembrane</keyword>
<dbReference type="Gene3D" id="2.120.10.30">
    <property type="entry name" value="TolB, C-terminal domain"/>
    <property type="match status" value="1"/>
</dbReference>
<dbReference type="InterPro" id="IPR050952">
    <property type="entry name" value="TRIM-NHL_E3_ligases"/>
</dbReference>
<dbReference type="Proteomes" id="UP000077134">
    <property type="component" value="Unassembled WGS sequence"/>
</dbReference>
<dbReference type="STRING" id="1763538.LPB68_07195"/>
<dbReference type="InterPro" id="IPR001258">
    <property type="entry name" value="NHL_repeat"/>
</dbReference>
<evidence type="ECO:0000313" key="4">
    <source>
        <dbReference type="EMBL" id="OAB77922.1"/>
    </source>
</evidence>
<dbReference type="SUPFAM" id="SSF101898">
    <property type="entry name" value="NHL repeat"/>
    <property type="match status" value="1"/>
</dbReference>
<dbReference type="Gene3D" id="1.25.40.10">
    <property type="entry name" value="Tetratricopeptide repeat domain"/>
    <property type="match status" value="1"/>
</dbReference>
<evidence type="ECO:0000256" key="3">
    <source>
        <dbReference type="SAM" id="Phobius"/>
    </source>
</evidence>
<proteinExistence type="predicted"/>
<evidence type="ECO:0000256" key="1">
    <source>
        <dbReference type="ARBA" id="ARBA00022737"/>
    </source>
</evidence>
<keyword evidence="3" id="KW-1133">Transmembrane helix</keyword>
<evidence type="ECO:0000313" key="5">
    <source>
        <dbReference type="Proteomes" id="UP000077134"/>
    </source>
</evidence>
<gene>
    <name evidence="4" type="ORF">PNBC_00275</name>
</gene>
<dbReference type="EMBL" id="LSFN01000001">
    <property type="protein sequence ID" value="OAB77922.1"/>
    <property type="molecule type" value="Genomic_DNA"/>
</dbReference>
<dbReference type="PANTHER" id="PTHR24104">
    <property type="entry name" value="E3 UBIQUITIN-PROTEIN LIGASE NHLRC1-RELATED"/>
    <property type="match status" value="1"/>
</dbReference>
<dbReference type="InterPro" id="IPR011042">
    <property type="entry name" value="6-blade_b-propeller_TolB-like"/>
</dbReference>
<dbReference type="CDD" id="cd05819">
    <property type="entry name" value="NHL"/>
    <property type="match status" value="1"/>
</dbReference>
<dbReference type="Pfam" id="PF01436">
    <property type="entry name" value="NHL"/>
    <property type="match status" value="2"/>
</dbReference>
<keyword evidence="3" id="KW-0472">Membrane</keyword>
<organism evidence="4 5">
    <name type="scientific">Paenibacillus crassostreae</name>
    <dbReference type="NCBI Taxonomy" id="1763538"/>
    <lineage>
        <taxon>Bacteria</taxon>
        <taxon>Bacillati</taxon>
        <taxon>Bacillota</taxon>
        <taxon>Bacilli</taxon>
        <taxon>Bacillales</taxon>
        <taxon>Paenibacillaceae</taxon>
        <taxon>Paenibacillus</taxon>
    </lineage>
</organism>
<keyword evidence="1" id="KW-0677">Repeat</keyword>
<dbReference type="InterPro" id="IPR011990">
    <property type="entry name" value="TPR-like_helical_dom_sf"/>
</dbReference>
<protein>
    <submittedName>
        <fullName evidence="4">Gluconolactonase</fullName>
    </submittedName>
</protein>
<feature type="repeat" description="NHL" evidence="2">
    <location>
        <begin position="54"/>
        <end position="86"/>
    </location>
</feature>
<dbReference type="SUPFAM" id="SSF48452">
    <property type="entry name" value="TPR-like"/>
    <property type="match status" value="1"/>
</dbReference>